<keyword evidence="1" id="KW-1133">Transmembrane helix</keyword>
<accession>A0A520XC00</accession>
<dbReference type="GO" id="GO:0008168">
    <property type="term" value="F:methyltransferase activity"/>
    <property type="evidence" value="ECO:0007669"/>
    <property type="project" value="UniProtKB-KW"/>
</dbReference>
<sequence length="245" mass="28024">MFKNDSSNVATCNKAIDSIKNASNFAKWSISIVDKYIGNNILEVGAGLGTFTEFFLQKKIVIATEIDDNCFAELSKKYNDNPKIKVVKGDILDESFVEIIKRDNADIDTVICFNVLEHIEDDLKAIGNMKKCLGKNGYIILRVPAFNLLYSNLDKNVGHFRRYNKKYISEKILFNGLEIVDLLYMDIVGFMAWFFLFKILRKESFASENQIGIYDKLVPLFSKIEKLINHPFGLTLFAVCKKKEN</sequence>
<reference evidence="2 3" key="1">
    <citation type="submission" date="2019-01" db="EMBL/GenBank/DDBJ databases">
        <title>Insights into ecological role of a new deltaproteobacterial order Candidatus Sinidesulfobacterales (Sva0485) by metagenomics and metatranscriptomics.</title>
        <authorList>
            <person name="Tan S."/>
            <person name="Liu J."/>
            <person name="Fang Y."/>
            <person name="Hedlund B."/>
            <person name="Lian Z.-H."/>
            <person name="Huang L.-Y."/>
            <person name="Li J.-T."/>
            <person name="Huang L.-N."/>
            <person name="Li W.-J."/>
            <person name="Jiang H.-C."/>
            <person name="Dong H.-L."/>
            <person name="Shu W.-S."/>
        </authorList>
    </citation>
    <scope>NUCLEOTIDE SEQUENCE [LARGE SCALE GENOMIC DNA]</scope>
    <source>
        <strain evidence="2">AP4</strain>
    </source>
</reference>
<dbReference type="Gene3D" id="3.40.50.150">
    <property type="entry name" value="Vaccinia Virus protein VP39"/>
    <property type="match status" value="1"/>
</dbReference>
<dbReference type="Pfam" id="PF13489">
    <property type="entry name" value="Methyltransf_23"/>
    <property type="match status" value="1"/>
</dbReference>
<evidence type="ECO:0000313" key="3">
    <source>
        <dbReference type="Proteomes" id="UP000322454"/>
    </source>
</evidence>
<keyword evidence="2" id="KW-0808">Transferase</keyword>
<dbReference type="GO" id="GO:0032259">
    <property type="term" value="P:methylation"/>
    <property type="evidence" value="ECO:0007669"/>
    <property type="project" value="UniProtKB-KW"/>
</dbReference>
<evidence type="ECO:0000313" key="2">
    <source>
        <dbReference type="EMBL" id="RZV38740.1"/>
    </source>
</evidence>
<keyword evidence="1" id="KW-0472">Membrane</keyword>
<dbReference type="PANTHER" id="PTHR43861">
    <property type="entry name" value="TRANS-ACONITATE 2-METHYLTRANSFERASE-RELATED"/>
    <property type="match status" value="1"/>
</dbReference>
<organism evidence="2 3">
    <name type="scientific">Candidatus Acidulodesulfobacterium acidiphilum</name>
    <dbReference type="NCBI Taxonomy" id="2597224"/>
    <lineage>
        <taxon>Bacteria</taxon>
        <taxon>Deltaproteobacteria</taxon>
        <taxon>Candidatus Acidulodesulfobacterales</taxon>
        <taxon>Candidatus Acidulodesulfobacterium</taxon>
    </lineage>
</organism>
<keyword evidence="1" id="KW-0812">Transmembrane</keyword>
<evidence type="ECO:0000256" key="1">
    <source>
        <dbReference type="SAM" id="Phobius"/>
    </source>
</evidence>
<feature type="transmembrane region" description="Helical" evidence="1">
    <location>
        <begin position="182"/>
        <end position="200"/>
    </location>
</feature>
<protein>
    <submittedName>
        <fullName evidence="2">Methyltransferase domain-containing protein</fullName>
    </submittedName>
</protein>
<gene>
    <name evidence="2" type="ORF">EVJ48_06435</name>
</gene>
<dbReference type="Proteomes" id="UP000322454">
    <property type="component" value="Unassembled WGS sequence"/>
</dbReference>
<dbReference type="AlphaFoldDB" id="A0A520XC00"/>
<keyword evidence="2" id="KW-0489">Methyltransferase</keyword>
<dbReference type="CDD" id="cd02440">
    <property type="entry name" value="AdoMet_MTases"/>
    <property type="match status" value="1"/>
</dbReference>
<name>A0A520XC00_9DELT</name>
<dbReference type="SUPFAM" id="SSF53335">
    <property type="entry name" value="S-adenosyl-L-methionine-dependent methyltransferases"/>
    <property type="match status" value="1"/>
</dbReference>
<proteinExistence type="predicted"/>
<dbReference type="EMBL" id="SHMQ01000015">
    <property type="protein sequence ID" value="RZV38740.1"/>
    <property type="molecule type" value="Genomic_DNA"/>
</dbReference>
<comment type="caution">
    <text evidence="2">The sequence shown here is derived from an EMBL/GenBank/DDBJ whole genome shotgun (WGS) entry which is preliminary data.</text>
</comment>
<dbReference type="InterPro" id="IPR029063">
    <property type="entry name" value="SAM-dependent_MTases_sf"/>
</dbReference>